<gene>
    <name evidence="1" type="ORF">GKE01_10280</name>
</gene>
<protein>
    <submittedName>
        <fullName evidence="1">Epoxyqueuosine reductase</fullName>
    </submittedName>
</protein>
<reference evidence="1" key="1">
    <citation type="journal article" date="2019" name="Nat. Med.">
        <title>A library of human gut bacterial isolates paired with longitudinal multiomics data enables mechanistic microbiome research.</title>
        <authorList>
            <person name="Poyet M."/>
            <person name="Groussin M."/>
            <person name="Gibbons S.M."/>
            <person name="Avila-Pacheco J."/>
            <person name="Jiang X."/>
            <person name="Kearney S.M."/>
            <person name="Perrotta A.R."/>
            <person name="Berdy B."/>
            <person name="Zhao S."/>
            <person name="Lieberman T.D."/>
            <person name="Swanson P.K."/>
            <person name="Smith M."/>
            <person name="Roesemann S."/>
            <person name="Alexander J.E."/>
            <person name="Rich S.A."/>
            <person name="Livny J."/>
            <person name="Vlamakis H."/>
            <person name="Clish C."/>
            <person name="Bullock K."/>
            <person name="Deik A."/>
            <person name="Scott J."/>
            <person name="Pierce K.A."/>
            <person name="Xavier R.J."/>
            <person name="Alm E.J."/>
        </authorList>
    </citation>
    <scope>NUCLEOTIDE SEQUENCE</scope>
    <source>
        <strain evidence="1">BIOML-A4</strain>
    </source>
</reference>
<organism evidence="1">
    <name type="scientific">Parabacteroides goldsteinii</name>
    <dbReference type="NCBI Taxonomy" id="328812"/>
    <lineage>
        <taxon>Bacteria</taxon>
        <taxon>Pseudomonadati</taxon>
        <taxon>Bacteroidota</taxon>
        <taxon>Bacteroidia</taxon>
        <taxon>Bacteroidales</taxon>
        <taxon>Tannerellaceae</taxon>
        <taxon>Parabacteroides</taxon>
    </lineage>
</organism>
<dbReference type="EMBL" id="WKLP01000013">
    <property type="protein sequence ID" value="MRY11856.1"/>
    <property type="molecule type" value="Genomic_DNA"/>
</dbReference>
<sequence length="245" mass="27537">MQYLNQEIENELKNQGAELIRFVNISHLDEKQNRQLPTAIVFALPLTAEYVKTVFNIPDYVQARIADNYNFDDDEYSQTEHKAGEIADELARFITGKGYKAVSQSDTGLLADGVFDYETKESVLPHKTVALLGGLGWIGKNNLLITPEYGAAQCLGTVLADAPLETELHEPLSPKCGNCITCVNICERKVLKGKVWSRSVSRDEIVNIHGCSTCLKCLVHCPRTQTYIKRKFKPCPLLQHNFHRL</sequence>
<dbReference type="PANTHER" id="PTHR42827:SF1">
    <property type="entry name" value="IRON-SULFUR CLUSTER-BINDING PROTEIN"/>
    <property type="match status" value="1"/>
</dbReference>
<proteinExistence type="predicted"/>
<dbReference type="RefSeq" id="WP_010803240.1">
    <property type="nucleotide sequence ID" value="NZ_CAJSYT010000009.1"/>
</dbReference>
<dbReference type="PANTHER" id="PTHR42827">
    <property type="entry name" value="IRON-SULFUR CLUSTER-BINDING PROTEIN-RELATED"/>
    <property type="match status" value="1"/>
</dbReference>
<dbReference type="AlphaFoldDB" id="A0A6G1ZD09"/>
<dbReference type="SUPFAM" id="SSF46548">
    <property type="entry name" value="alpha-helical ferredoxin"/>
    <property type="match status" value="1"/>
</dbReference>
<name>A0A6G1ZD09_9BACT</name>
<comment type="caution">
    <text evidence="1">The sequence shown here is derived from an EMBL/GenBank/DDBJ whole genome shotgun (WGS) entry which is preliminary data.</text>
</comment>
<evidence type="ECO:0000313" key="1">
    <source>
        <dbReference type="EMBL" id="MRY11856.1"/>
    </source>
</evidence>
<accession>A0A6G1ZD09</accession>